<dbReference type="EMBL" id="BGPR01002738">
    <property type="protein sequence ID" value="GBM78185.1"/>
    <property type="molecule type" value="Genomic_DNA"/>
</dbReference>
<reference evidence="2 3" key="1">
    <citation type="journal article" date="2019" name="Sci. Rep.">
        <title>Orb-weaving spider Araneus ventricosus genome elucidates the spidroin gene catalogue.</title>
        <authorList>
            <person name="Kono N."/>
            <person name="Nakamura H."/>
            <person name="Ohtoshi R."/>
            <person name="Moran D.A.P."/>
            <person name="Shinohara A."/>
            <person name="Yoshida Y."/>
            <person name="Fujiwara M."/>
            <person name="Mori M."/>
            <person name="Tomita M."/>
            <person name="Arakawa K."/>
        </authorList>
    </citation>
    <scope>NUCLEOTIDE SEQUENCE [LARGE SCALE GENOMIC DNA]</scope>
</reference>
<gene>
    <name evidence="2" type="ORF">AVEN_40497_1</name>
</gene>
<name>A0A4Y2IKN6_ARAVE</name>
<feature type="region of interest" description="Disordered" evidence="1">
    <location>
        <begin position="1"/>
        <end position="42"/>
    </location>
</feature>
<proteinExistence type="predicted"/>
<evidence type="ECO:0000256" key="1">
    <source>
        <dbReference type="SAM" id="MobiDB-lite"/>
    </source>
</evidence>
<feature type="compositionally biased region" description="Polar residues" evidence="1">
    <location>
        <begin position="12"/>
        <end position="38"/>
    </location>
</feature>
<sequence length="85" mass="9645">MPICRRGANDFNCEQPSPQSASEFHYEGQNSPIGTKSSAKPKVRSDFPIIRAVCIGIPVLSRAHIEPLRSYWTKNPRHSCHRKQQ</sequence>
<accession>A0A4Y2IKN6</accession>
<evidence type="ECO:0000313" key="2">
    <source>
        <dbReference type="EMBL" id="GBM78185.1"/>
    </source>
</evidence>
<comment type="caution">
    <text evidence="2">The sequence shown here is derived from an EMBL/GenBank/DDBJ whole genome shotgun (WGS) entry which is preliminary data.</text>
</comment>
<dbReference type="Proteomes" id="UP000499080">
    <property type="component" value="Unassembled WGS sequence"/>
</dbReference>
<evidence type="ECO:0000313" key="3">
    <source>
        <dbReference type="Proteomes" id="UP000499080"/>
    </source>
</evidence>
<keyword evidence="3" id="KW-1185">Reference proteome</keyword>
<dbReference type="AlphaFoldDB" id="A0A4Y2IKN6"/>
<organism evidence="2 3">
    <name type="scientific">Araneus ventricosus</name>
    <name type="common">Orbweaver spider</name>
    <name type="synonym">Epeira ventricosa</name>
    <dbReference type="NCBI Taxonomy" id="182803"/>
    <lineage>
        <taxon>Eukaryota</taxon>
        <taxon>Metazoa</taxon>
        <taxon>Ecdysozoa</taxon>
        <taxon>Arthropoda</taxon>
        <taxon>Chelicerata</taxon>
        <taxon>Arachnida</taxon>
        <taxon>Araneae</taxon>
        <taxon>Araneomorphae</taxon>
        <taxon>Entelegynae</taxon>
        <taxon>Araneoidea</taxon>
        <taxon>Araneidae</taxon>
        <taxon>Araneus</taxon>
    </lineage>
</organism>
<protein>
    <submittedName>
        <fullName evidence="2">Uncharacterized protein</fullName>
    </submittedName>
</protein>